<dbReference type="Pfam" id="PF06611">
    <property type="entry name" value="DUF1145"/>
    <property type="match status" value="1"/>
</dbReference>
<sequence length="88" mass="9841">MNGLLSWAKAGMVAAWLIMLVNLIFPWPQPYHLLLQLLLQITLAGHLAICAGVRFRQGKPLPGSLYLSLALYGVFALLEWSRASRDQH</sequence>
<keyword evidence="1" id="KW-0472">Membrane</keyword>
<keyword evidence="1" id="KW-1133">Transmembrane helix</keyword>
<gene>
    <name evidence="2" type="ORF">GCM10025772_04380</name>
</gene>
<organism evidence="2 3">
    <name type="scientific">Ferrimonas gelatinilytica</name>
    <dbReference type="NCBI Taxonomy" id="1255257"/>
    <lineage>
        <taxon>Bacteria</taxon>
        <taxon>Pseudomonadati</taxon>
        <taxon>Pseudomonadota</taxon>
        <taxon>Gammaproteobacteria</taxon>
        <taxon>Alteromonadales</taxon>
        <taxon>Ferrimonadaceae</taxon>
        <taxon>Ferrimonas</taxon>
    </lineage>
</organism>
<dbReference type="PANTHER" id="PTHR38775:SF1">
    <property type="entry name" value="INNER MEMBRANE PROTEIN"/>
    <property type="match status" value="1"/>
</dbReference>
<dbReference type="RefSeq" id="WP_345315402.1">
    <property type="nucleotide sequence ID" value="NZ_BAABLF010000004.1"/>
</dbReference>
<feature type="transmembrane region" description="Helical" evidence="1">
    <location>
        <begin position="33"/>
        <end position="53"/>
    </location>
</feature>
<evidence type="ECO:0000313" key="2">
    <source>
        <dbReference type="EMBL" id="GAA5187189.1"/>
    </source>
</evidence>
<dbReference type="Proteomes" id="UP001501600">
    <property type="component" value="Unassembled WGS sequence"/>
</dbReference>
<proteinExistence type="predicted"/>
<dbReference type="InterPro" id="IPR009525">
    <property type="entry name" value="DUF1145"/>
</dbReference>
<protein>
    <recommendedName>
        <fullName evidence="4">DUF1145 domain-containing protein</fullName>
    </recommendedName>
</protein>
<reference evidence="3" key="1">
    <citation type="journal article" date="2019" name="Int. J. Syst. Evol. Microbiol.">
        <title>The Global Catalogue of Microorganisms (GCM) 10K type strain sequencing project: providing services to taxonomists for standard genome sequencing and annotation.</title>
        <authorList>
            <consortium name="The Broad Institute Genomics Platform"/>
            <consortium name="The Broad Institute Genome Sequencing Center for Infectious Disease"/>
            <person name="Wu L."/>
            <person name="Ma J."/>
        </authorList>
    </citation>
    <scope>NUCLEOTIDE SEQUENCE [LARGE SCALE GENOMIC DNA]</scope>
    <source>
        <strain evidence="3">JCM 18720</strain>
    </source>
</reference>
<dbReference type="PANTHER" id="PTHR38775">
    <property type="entry name" value="INNER MEMBRANE PROTEIN-RELATED"/>
    <property type="match status" value="1"/>
</dbReference>
<comment type="caution">
    <text evidence="2">The sequence shown here is derived from an EMBL/GenBank/DDBJ whole genome shotgun (WGS) entry which is preliminary data.</text>
</comment>
<feature type="transmembrane region" description="Helical" evidence="1">
    <location>
        <begin position="7"/>
        <end position="27"/>
    </location>
</feature>
<keyword evidence="3" id="KW-1185">Reference proteome</keyword>
<feature type="transmembrane region" description="Helical" evidence="1">
    <location>
        <begin position="65"/>
        <end position="83"/>
    </location>
</feature>
<evidence type="ECO:0000256" key="1">
    <source>
        <dbReference type="SAM" id="Phobius"/>
    </source>
</evidence>
<keyword evidence="1" id="KW-0812">Transmembrane</keyword>
<name>A0ABP9RWB4_9GAMM</name>
<evidence type="ECO:0000313" key="3">
    <source>
        <dbReference type="Proteomes" id="UP001501600"/>
    </source>
</evidence>
<evidence type="ECO:0008006" key="4">
    <source>
        <dbReference type="Google" id="ProtNLM"/>
    </source>
</evidence>
<accession>A0ABP9RWB4</accession>
<dbReference type="EMBL" id="BAABLF010000004">
    <property type="protein sequence ID" value="GAA5187189.1"/>
    <property type="molecule type" value="Genomic_DNA"/>
</dbReference>